<dbReference type="EMBL" id="PEZY01000005">
    <property type="protein sequence ID" value="PIS06240.1"/>
    <property type="molecule type" value="Genomic_DNA"/>
</dbReference>
<dbReference type="Proteomes" id="UP000229056">
    <property type="component" value="Unassembled WGS sequence"/>
</dbReference>
<evidence type="ECO:0008006" key="4">
    <source>
        <dbReference type="Google" id="ProtNLM"/>
    </source>
</evidence>
<accession>A0A2H0W6G8</accession>
<dbReference type="Pfam" id="PF07963">
    <property type="entry name" value="N_methyl"/>
    <property type="match status" value="1"/>
</dbReference>
<gene>
    <name evidence="2" type="ORF">COT80_01565</name>
</gene>
<name>A0A2H0W6G8_9BACT</name>
<dbReference type="Gene3D" id="3.30.700.10">
    <property type="entry name" value="Glycoprotein, Type 4 Pilin"/>
    <property type="match status" value="1"/>
</dbReference>
<dbReference type="AlphaFoldDB" id="A0A2H0W6G8"/>
<comment type="caution">
    <text evidence="2">The sequence shown here is derived from an EMBL/GenBank/DDBJ whole genome shotgun (WGS) entry which is preliminary data.</text>
</comment>
<keyword evidence="1" id="KW-0472">Membrane</keyword>
<dbReference type="InterPro" id="IPR045584">
    <property type="entry name" value="Pilin-like"/>
</dbReference>
<evidence type="ECO:0000313" key="2">
    <source>
        <dbReference type="EMBL" id="PIS06240.1"/>
    </source>
</evidence>
<proteinExistence type="predicted"/>
<keyword evidence="1" id="KW-1133">Transmembrane helix</keyword>
<protein>
    <recommendedName>
        <fullName evidence="4">Type II secretion system protein GspH</fullName>
    </recommendedName>
</protein>
<sequence>MIKLVRLLLKRNKPLYVRRFALSENGFTLAEMIIVIAIVGIFSTLTVVNFRGNEKARYMDNESRLILDGIKQMQTSSLSGKVVAGQVPVSYIFEIDKCSVNCSYSLKAKNSVNAIIDIATVQLEKTIVDMSGNNLIIEITPPRSDIKMYLDDLLVASNEVLINLKHADDLSVSKNIRVNSISGRMDILNN</sequence>
<dbReference type="InterPro" id="IPR012902">
    <property type="entry name" value="N_methyl_site"/>
</dbReference>
<evidence type="ECO:0000256" key="1">
    <source>
        <dbReference type="SAM" id="Phobius"/>
    </source>
</evidence>
<dbReference type="SUPFAM" id="SSF54523">
    <property type="entry name" value="Pili subunits"/>
    <property type="match status" value="1"/>
</dbReference>
<feature type="transmembrane region" description="Helical" evidence="1">
    <location>
        <begin position="27"/>
        <end position="50"/>
    </location>
</feature>
<organism evidence="2 3">
    <name type="scientific">Candidatus Buchananbacteria bacterium CG10_big_fil_rev_8_21_14_0_10_33_19</name>
    <dbReference type="NCBI Taxonomy" id="1974525"/>
    <lineage>
        <taxon>Bacteria</taxon>
        <taxon>Candidatus Buchananiibacteriota</taxon>
    </lineage>
</organism>
<keyword evidence="1" id="KW-0812">Transmembrane</keyword>
<dbReference type="NCBIfam" id="TIGR02532">
    <property type="entry name" value="IV_pilin_GFxxxE"/>
    <property type="match status" value="1"/>
</dbReference>
<evidence type="ECO:0000313" key="3">
    <source>
        <dbReference type="Proteomes" id="UP000229056"/>
    </source>
</evidence>
<reference evidence="3" key="1">
    <citation type="submission" date="2017-09" db="EMBL/GenBank/DDBJ databases">
        <title>Depth-based differentiation of microbial function through sediment-hosted aquifers and enrichment of novel symbionts in the deep terrestrial subsurface.</title>
        <authorList>
            <person name="Probst A.J."/>
            <person name="Ladd B."/>
            <person name="Jarett J.K."/>
            <person name="Geller-Mcgrath D.E."/>
            <person name="Sieber C.M.K."/>
            <person name="Emerson J.B."/>
            <person name="Anantharaman K."/>
            <person name="Thomas B.C."/>
            <person name="Malmstrom R."/>
            <person name="Stieglmeier M."/>
            <person name="Klingl A."/>
            <person name="Woyke T."/>
            <person name="Ryan C.M."/>
            <person name="Banfield J.F."/>
        </authorList>
    </citation>
    <scope>NUCLEOTIDE SEQUENCE [LARGE SCALE GENOMIC DNA]</scope>
</reference>